<dbReference type="SUPFAM" id="SSF46785">
    <property type="entry name" value="Winged helix' DNA-binding domain"/>
    <property type="match status" value="1"/>
</dbReference>
<dbReference type="RefSeq" id="WP_039547335.1">
    <property type="nucleotide sequence ID" value="NZ_CP015512.1"/>
</dbReference>
<dbReference type="EMBL" id="JAFKOQ010000008">
    <property type="protein sequence ID" value="MBN8122889.1"/>
    <property type="molecule type" value="Genomic_DNA"/>
</dbReference>
<reference evidence="5" key="2">
    <citation type="submission" date="2019-01" db="EMBL/GenBank/DDBJ databases">
        <authorList>
            <consortium name="NCBI Pathogen Detection Project"/>
        </authorList>
    </citation>
    <scope>NUCLEOTIDE SEQUENCE</scope>
    <source>
        <strain evidence="5">BCW_3452</strain>
    </source>
</reference>
<dbReference type="Proteomes" id="UP000863257">
    <property type="component" value="Unassembled WGS sequence"/>
</dbReference>
<dbReference type="PROSITE" id="PS50995">
    <property type="entry name" value="HTH_MARR_2"/>
    <property type="match status" value="1"/>
</dbReference>
<keyword evidence="2" id="KW-0238">DNA-binding</keyword>
<evidence type="ECO:0000256" key="2">
    <source>
        <dbReference type="ARBA" id="ARBA00023125"/>
    </source>
</evidence>
<dbReference type="Gene3D" id="1.10.10.10">
    <property type="entry name" value="Winged helix-like DNA-binding domain superfamily/Winged helix DNA-binding domain"/>
    <property type="match status" value="1"/>
</dbReference>
<dbReference type="GO" id="GO:0006950">
    <property type="term" value="P:response to stress"/>
    <property type="evidence" value="ECO:0007669"/>
    <property type="project" value="TreeGrafter"/>
</dbReference>
<reference evidence="5" key="1">
    <citation type="journal article" date="2018" name="Genome Biol.">
        <title>SKESA: strategic k-mer extension for scrupulous assemblies.</title>
        <authorList>
            <person name="Souvorov A."/>
            <person name="Agarwala R."/>
            <person name="Lipman D.J."/>
        </authorList>
    </citation>
    <scope>NUCLEOTIDE SEQUENCE</scope>
    <source>
        <strain evidence="5">BCW_3452</strain>
    </source>
</reference>
<dbReference type="Pfam" id="PF01047">
    <property type="entry name" value="MarR"/>
    <property type="match status" value="1"/>
</dbReference>
<accession>A0A087IK64</accession>
<comment type="caution">
    <text evidence="5">The sequence shown here is derived from an EMBL/GenBank/DDBJ whole genome shotgun (WGS) entry which is preliminary data.</text>
</comment>
<dbReference type="Proteomes" id="UP000664056">
    <property type="component" value="Unassembled WGS sequence"/>
</dbReference>
<protein>
    <submittedName>
        <fullName evidence="5">Homoprotocatechuate degradation operon regulator HpaR</fullName>
    </submittedName>
</protein>
<organism evidence="5">
    <name type="scientific">Vibrio vulnificus</name>
    <dbReference type="NCBI Taxonomy" id="672"/>
    <lineage>
        <taxon>Bacteria</taxon>
        <taxon>Pseudomonadati</taxon>
        <taxon>Pseudomonadota</taxon>
        <taxon>Gammaproteobacteria</taxon>
        <taxon>Vibrionales</taxon>
        <taxon>Vibrionaceae</taxon>
        <taxon>Vibrio</taxon>
    </lineage>
</organism>
<proteinExistence type="predicted"/>
<evidence type="ECO:0000313" key="6">
    <source>
        <dbReference type="EMBL" id="MBN8122889.1"/>
    </source>
</evidence>
<dbReference type="InterPro" id="IPR000835">
    <property type="entry name" value="HTH_MarR-typ"/>
</dbReference>
<dbReference type="GO" id="GO:0003700">
    <property type="term" value="F:DNA-binding transcription factor activity"/>
    <property type="evidence" value="ECO:0007669"/>
    <property type="project" value="InterPro"/>
</dbReference>
<keyword evidence="1" id="KW-0805">Transcription regulation</keyword>
<keyword evidence="3" id="KW-0804">Transcription</keyword>
<dbReference type="AlphaFoldDB" id="A0A087IK64"/>
<dbReference type="InterPro" id="IPR036390">
    <property type="entry name" value="WH_DNA-bd_sf"/>
</dbReference>
<evidence type="ECO:0000256" key="3">
    <source>
        <dbReference type="ARBA" id="ARBA00023163"/>
    </source>
</evidence>
<dbReference type="GO" id="GO:0003677">
    <property type="term" value="F:DNA binding"/>
    <property type="evidence" value="ECO:0007669"/>
    <property type="project" value="UniProtKB-KW"/>
</dbReference>
<dbReference type="NCBIfam" id="TIGR02337">
    <property type="entry name" value="HpaR"/>
    <property type="match status" value="1"/>
</dbReference>
<gene>
    <name evidence="5" type="primary">hpaR</name>
    <name evidence="5" type="ORF">I7730_07000</name>
    <name evidence="6" type="ORF">J0J18_14180</name>
</gene>
<evidence type="ECO:0000259" key="4">
    <source>
        <dbReference type="PROSITE" id="PS50995"/>
    </source>
</evidence>
<dbReference type="GO" id="GO:0045892">
    <property type="term" value="P:negative regulation of DNA-templated transcription"/>
    <property type="evidence" value="ECO:0007669"/>
    <property type="project" value="InterPro"/>
</dbReference>
<dbReference type="EMBL" id="DACRBY010000006">
    <property type="protein sequence ID" value="HAS8539533.1"/>
    <property type="molecule type" value="Genomic_DNA"/>
</dbReference>
<dbReference type="InterPro" id="IPR023187">
    <property type="entry name" value="Tscrpt_reg_MarR-type_CS"/>
</dbReference>
<evidence type="ECO:0000313" key="5">
    <source>
        <dbReference type="EMBL" id="HAS8539533.1"/>
    </source>
</evidence>
<feature type="domain" description="HTH marR-type" evidence="4">
    <location>
        <begin position="5"/>
        <end position="137"/>
    </location>
</feature>
<dbReference type="PROSITE" id="PS01117">
    <property type="entry name" value="HTH_MARR_1"/>
    <property type="match status" value="1"/>
</dbReference>
<name>A0A087IK64_VIBVL</name>
<dbReference type="SMART" id="SM00347">
    <property type="entry name" value="HTH_MARR"/>
    <property type="match status" value="1"/>
</dbReference>
<dbReference type="OrthoDB" id="8588347at2"/>
<sequence>MTKYENSLPLQLLKARDIAMHFFRPVLADNDLTEQQWRILRVIDTKGSIDFSTLSKETCILSPSLTGIISRLEKQGLVTKQKSAHDGRQFYIHMTDKAAALVEQLRPQIEEQYVALKEALGESKYEQLSDLLNELIAIQTK</sequence>
<dbReference type="PANTHER" id="PTHR33164:SF13">
    <property type="entry name" value="4-HYDROXYPHENYLACETATE CATABOLISM PROTEIN"/>
    <property type="match status" value="1"/>
</dbReference>
<dbReference type="InterPro" id="IPR039422">
    <property type="entry name" value="MarR/SlyA-like"/>
</dbReference>
<evidence type="ECO:0000256" key="1">
    <source>
        <dbReference type="ARBA" id="ARBA00023015"/>
    </source>
</evidence>
<reference evidence="6" key="3">
    <citation type="submission" date="2021-03" db="EMBL/GenBank/DDBJ databases">
        <title>Study of the foodborne Vibrio vulnificus isolates from China.</title>
        <authorList>
            <person name="Zheng Z."/>
            <person name="Ye L."/>
        </authorList>
    </citation>
    <scope>NUCLEOTIDE SEQUENCE</scope>
    <source>
        <strain evidence="6">Vv1582</strain>
    </source>
</reference>
<dbReference type="InterPro" id="IPR012712">
    <property type="entry name" value="HpaR/FarR"/>
</dbReference>
<dbReference type="PANTHER" id="PTHR33164">
    <property type="entry name" value="TRANSCRIPTIONAL REGULATOR, MARR FAMILY"/>
    <property type="match status" value="1"/>
</dbReference>
<dbReference type="InterPro" id="IPR036388">
    <property type="entry name" value="WH-like_DNA-bd_sf"/>
</dbReference>